<dbReference type="Gene3D" id="3.80.10.10">
    <property type="entry name" value="Ribonuclease Inhibitor"/>
    <property type="match status" value="5"/>
</dbReference>
<sequence>MGFGGFGGLNALRVLDLNRSAITDVCLSQLSACSGLTTIVLDSCYALTDVSPVVQMKSLEKVSLRDCQNVGDSAGTLSALPQLRDLDLSHTLVTDVSVNHLGSSLSIVRLYLESCKHLTDISPLQHIPTLEVLSICSCRGVSRGVGNLGRLCHLLELDARETGITSECLYHLCRSSSLVKLLLDCCLSLNDVSPLTNLPTLEELSVCDCLEVQKGIETLATLPRLRSLRLKGAQLTDDFVRRAASASTFVEIRLYASCCLTDASLFLNFNALEELHLDGCNAIENIGTLGRLQKLRVLSLSNTKVTDKQLFELSCSQSLVRLDLECCRLLTTTVPLVSLQSLEIVKLNNCNIVKCDTGCLGKLSRLRELYLRDIGITKEELCTLGESRTLVKVDLESNDGITDVSALSMIRTLEEINLRYCPDVDEGVGALGSLPLLRELNVSSTAVKDSCILGLSHSCSIVRLNLTACNGVRDIAPIANIDTLEELVLDACAGVSDSGIGALGKLPKLRLLHAACVPVTSDGLRGLGSSPRLVELVLDTCVEITDVTPLTRIHTLETLSLNSCVSLTVGVHTLATLPRLRSLNLRAVPVDDKVLALLRSEGVRLLR</sequence>
<protein>
    <submittedName>
        <fullName evidence="1">Leucine-rich repeat protein (LRRP)</fullName>
    </submittedName>
</protein>
<dbReference type="GO" id="GO:0019005">
    <property type="term" value="C:SCF ubiquitin ligase complex"/>
    <property type="evidence" value="ECO:0007669"/>
    <property type="project" value="TreeGrafter"/>
</dbReference>
<dbReference type="PANTHER" id="PTHR13318">
    <property type="entry name" value="PARTNER OF PAIRED, ISOFORM B-RELATED"/>
    <property type="match status" value="1"/>
</dbReference>
<dbReference type="InterPro" id="IPR032675">
    <property type="entry name" value="LRR_dom_sf"/>
</dbReference>
<reference evidence="1 2" key="1">
    <citation type="journal article" date="2012" name="Proc. Natl. Acad. Sci. U.S.A.">
        <title>Antigenic diversity is generated by distinct evolutionary mechanisms in African trypanosome species.</title>
        <authorList>
            <person name="Jackson A.P."/>
            <person name="Berry A."/>
            <person name="Aslett M."/>
            <person name="Allison H.C."/>
            <person name="Burton P."/>
            <person name="Vavrova-Anderson J."/>
            <person name="Brown R."/>
            <person name="Browne H."/>
            <person name="Corton N."/>
            <person name="Hauser H."/>
            <person name="Gamble J."/>
            <person name="Gilderthorp R."/>
            <person name="Marcello L."/>
            <person name="McQuillan J."/>
            <person name="Otto T.D."/>
            <person name="Quail M.A."/>
            <person name="Sanders M.J."/>
            <person name="van Tonder A."/>
            <person name="Ginger M.L."/>
            <person name="Field M.C."/>
            <person name="Barry J.D."/>
            <person name="Hertz-Fowler C."/>
            <person name="Berriman M."/>
        </authorList>
    </citation>
    <scope>NUCLEOTIDE SEQUENCE</scope>
    <source>
        <strain evidence="1 2">Y486</strain>
    </source>
</reference>
<dbReference type="EMBL" id="CAEX01005282">
    <property type="protein sequence ID" value="CCD20324.1"/>
    <property type="molecule type" value="Genomic_DNA"/>
</dbReference>
<evidence type="ECO:0000313" key="1">
    <source>
        <dbReference type="EMBL" id="CCD20324.1"/>
    </source>
</evidence>
<dbReference type="SUPFAM" id="SSF52058">
    <property type="entry name" value="L domain-like"/>
    <property type="match status" value="2"/>
</dbReference>
<proteinExistence type="predicted"/>
<name>F9WRY8_TRYVY</name>
<accession>F9WRY8</accession>
<organism evidence="1 2">
    <name type="scientific">Trypanosoma vivax (strain Y486)</name>
    <dbReference type="NCBI Taxonomy" id="1055687"/>
    <lineage>
        <taxon>Eukaryota</taxon>
        <taxon>Discoba</taxon>
        <taxon>Euglenozoa</taxon>
        <taxon>Kinetoplastea</taxon>
        <taxon>Metakinetoplastina</taxon>
        <taxon>Trypanosomatida</taxon>
        <taxon>Trypanosomatidae</taxon>
        <taxon>Trypanosoma</taxon>
        <taxon>Duttonella</taxon>
    </lineage>
</organism>
<evidence type="ECO:0000313" key="2">
    <source>
        <dbReference type="Proteomes" id="UP000009027"/>
    </source>
</evidence>
<keyword evidence="2" id="KW-1185">Reference proteome</keyword>
<dbReference type="AlphaFoldDB" id="F9WRY8"/>
<dbReference type="InterPro" id="IPR006553">
    <property type="entry name" value="Leu-rich_rpt_Cys-con_subtyp"/>
</dbReference>
<dbReference type="VEuPathDB" id="TriTrypDB:TvY486_0031090"/>
<dbReference type="Proteomes" id="UP000009027">
    <property type="component" value="Unassembled WGS sequence"/>
</dbReference>
<dbReference type="SMART" id="SM00367">
    <property type="entry name" value="LRR_CC"/>
    <property type="match status" value="6"/>
</dbReference>
<gene>
    <name evidence="1" type="ORF">TvY486_0031090</name>
</gene>
<dbReference type="GO" id="GO:0031146">
    <property type="term" value="P:SCF-dependent proteasomal ubiquitin-dependent protein catabolic process"/>
    <property type="evidence" value="ECO:0007669"/>
    <property type="project" value="TreeGrafter"/>
</dbReference>